<dbReference type="CDD" id="cd06558">
    <property type="entry name" value="crotonase-like"/>
    <property type="match status" value="1"/>
</dbReference>
<dbReference type="Gene3D" id="1.10.12.10">
    <property type="entry name" value="Lyase 2-enoyl-coa Hydratase, Chain A, domain 2"/>
    <property type="match status" value="1"/>
</dbReference>
<dbReference type="Proteomes" id="UP000230886">
    <property type="component" value="Unassembled WGS sequence"/>
</dbReference>
<dbReference type="PANTHER" id="PTHR11941">
    <property type="entry name" value="ENOYL-COA HYDRATASE-RELATED"/>
    <property type="match status" value="1"/>
</dbReference>
<dbReference type="PANTHER" id="PTHR11941:SF54">
    <property type="entry name" value="ENOYL-COA HYDRATASE, MITOCHONDRIAL"/>
    <property type="match status" value="1"/>
</dbReference>
<dbReference type="SUPFAM" id="SSF52096">
    <property type="entry name" value="ClpP/crotonase"/>
    <property type="match status" value="1"/>
</dbReference>
<comment type="caution">
    <text evidence="11">The sequence shown here is derived from an EMBL/GenBank/DDBJ whole genome shotgun (WGS) entry which is preliminary data.</text>
</comment>
<dbReference type="InterPro" id="IPR001753">
    <property type="entry name" value="Enoyl-CoA_hydra/iso"/>
</dbReference>
<dbReference type="EMBL" id="NOVD01000013">
    <property type="protein sequence ID" value="PCK25860.1"/>
    <property type="molecule type" value="Genomic_DNA"/>
</dbReference>
<dbReference type="GO" id="GO:0018812">
    <property type="term" value="F:3-hydroxyacyl-CoA dehydratase activity"/>
    <property type="evidence" value="ECO:0007669"/>
    <property type="project" value="RHEA"/>
</dbReference>
<dbReference type="EC" id="4.2.1.17" evidence="3"/>
<evidence type="ECO:0000313" key="11">
    <source>
        <dbReference type="EMBL" id="PCK25860.1"/>
    </source>
</evidence>
<dbReference type="RefSeq" id="WP_099697947.1">
    <property type="nucleotide sequence ID" value="NZ_NOVD01000013.1"/>
</dbReference>
<comment type="function">
    <text evidence="1">Could possibly oxidize fatty acids using specific components.</text>
</comment>
<dbReference type="InterPro" id="IPR029045">
    <property type="entry name" value="ClpP/crotonase-like_dom_sf"/>
</dbReference>
<comment type="similarity">
    <text evidence="2 10">Belongs to the enoyl-CoA hydratase/isomerase family.</text>
</comment>
<comment type="catalytic activity">
    <reaction evidence="7">
        <text>a 4-saturated-(3S)-3-hydroxyacyl-CoA = a (3E)-enoyl-CoA + H2O</text>
        <dbReference type="Rhea" id="RHEA:20724"/>
        <dbReference type="ChEBI" id="CHEBI:15377"/>
        <dbReference type="ChEBI" id="CHEBI:58521"/>
        <dbReference type="ChEBI" id="CHEBI:137480"/>
        <dbReference type="EC" id="4.2.1.17"/>
    </reaction>
</comment>
<evidence type="ECO:0000256" key="6">
    <source>
        <dbReference type="ARBA" id="ARBA00023709"/>
    </source>
</evidence>
<dbReference type="InterPro" id="IPR018376">
    <property type="entry name" value="Enoyl-CoA_hyd/isom_CS"/>
</dbReference>
<dbReference type="InterPro" id="IPR014748">
    <property type="entry name" value="Enoyl-CoA_hydra_C"/>
</dbReference>
<protein>
    <recommendedName>
        <fullName evidence="8">Probable enoyl-CoA hydratase EchA17</fullName>
        <ecNumber evidence="3">4.2.1.17</ecNumber>
    </recommendedName>
    <alternativeName>
        <fullName evidence="9">Probable enoyl-CoA hydratase echA17</fullName>
    </alternativeName>
</protein>
<reference evidence="11 12" key="1">
    <citation type="submission" date="2017-07" db="EMBL/GenBank/DDBJ databases">
        <title>Draft sequence of Rhodococcus enclensis 23b-28.</title>
        <authorList>
            <person name="Besaury L."/>
            <person name="Sancelme M."/>
            <person name="Amato P."/>
            <person name="Lallement A."/>
            <person name="Delort A.-M."/>
        </authorList>
    </citation>
    <scope>NUCLEOTIDE SEQUENCE [LARGE SCALE GENOMIC DNA]</scope>
    <source>
        <strain evidence="11 12">23b-28</strain>
    </source>
</reference>
<dbReference type="FunFam" id="1.10.12.10:FF:000001">
    <property type="entry name" value="Probable enoyl-CoA hydratase, mitochondrial"/>
    <property type="match status" value="1"/>
</dbReference>
<evidence type="ECO:0000256" key="2">
    <source>
        <dbReference type="ARBA" id="ARBA00005254"/>
    </source>
</evidence>
<evidence type="ECO:0000256" key="10">
    <source>
        <dbReference type="RuleBase" id="RU003707"/>
    </source>
</evidence>
<dbReference type="GO" id="GO:0006635">
    <property type="term" value="P:fatty acid beta-oxidation"/>
    <property type="evidence" value="ECO:0007669"/>
    <property type="project" value="TreeGrafter"/>
</dbReference>
<name>A0A2A5J8E7_RHOSG</name>
<evidence type="ECO:0000256" key="4">
    <source>
        <dbReference type="ARBA" id="ARBA00022832"/>
    </source>
</evidence>
<evidence type="ECO:0000256" key="8">
    <source>
        <dbReference type="ARBA" id="ARBA00039456"/>
    </source>
</evidence>
<comment type="catalytic activity">
    <reaction evidence="6">
        <text>a (3S)-3-hydroxyacyl-CoA = a (2E)-enoyl-CoA + H2O</text>
        <dbReference type="Rhea" id="RHEA:16105"/>
        <dbReference type="ChEBI" id="CHEBI:15377"/>
        <dbReference type="ChEBI" id="CHEBI:57318"/>
        <dbReference type="ChEBI" id="CHEBI:58856"/>
        <dbReference type="EC" id="4.2.1.17"/>
    </reaction>
</comment>
<organism evidence="11 12">
    <name type="scientific">Rhodococcus qingshengii</name>
    <dbReference type="NCBI Taxonomy" id="334542"/>
    <lineage>
        <taxon>Bacteria</taxon>
        <taxon>Bacillati</taxon>
        <taxon>Actinomycetota</taxon>
        <taxon>Actinomycetes</taxon>
        <taxon>Mycobacteriales</taxon>
        <taxon>Nocardiaceae</taxon>
        <taxon>Rhodococcus</taxon>
        <taxon>Rhodococcus erythropolis group</taxon>
    </lineage>
</organism>
<evidence type="ECO:0000256" key="3">
    <source>
        <dbReference type="ARBA" id="ARBA00012076"/>
    </source>
</evidence>
<evidence type="ECO:0000256" key="5">
    <source>
        <dbReference type="ARBA" id="ARBA00023239"/>
    </source>
</evidence>
<dbReference type="AlphaFoldDB" id="A0A2A5J8E7"/>
<evidence type="ECO:0000256" key="9">
    <source>
        <dbReference type="ARBA" id="ARBA00073436"/>
    </source>
</evidence>
<dbReference type="Gene3D" id="3.90.226.10">
    <property type="entry name" value="2-enoyl-CoA Hydratase, Chain A, domain 1"/>
    <property type="match status" value="1"/>
</dbReference>
<keyword evidence="4" id="KW-0443">Lipid metabolism</keyword>
<gene>
    <name evidence="11" type="ORF">CHR55_19070</name>
</gene>
<dbReference type="Pfam" id="PF00378">
    <property type="entry name" value="ECH_1"/>
    <property type="match status" value="1"/>
</dbReference>
<proteinExistence type="inferred from homology"/>
<keyword evidence="5 11" id="KW-0456">Lyase</keyword>
<sequence>MQTNTSSEELVVTEQRSDGVTVIQLNRPDVLNALSPEMMSALIEKLDNISSDGRTRVAVISGHDRAFVAGADIKSMQHRPIHDVLTSHTAQFWFRLAAIEVPLIAAVSGPAFGGGCELALACDMIVASDTAQFSQAEIKVGIMPGGGGTQRLARTIGKQRAMEMVLTGEPVSAFQAREFGFVNRVVEKNCWRDEAIALATKVASGPPLALRLAKKAVQGAEETAMTAGMSLERRLFEVSFATDDRVEGMTSFIERRKPVWLGR</sequence>
<evidence type="ECO:0000313" key="12">
    <source>
        <dbReference type="Proteomes" id="UP000230886"/>
    </source>
</evidence>
<dbReference type="PROSITE" id="PS00166">
    <property type="entry name" value="ENOYL_COA_HYDRATASE"/>
    <property type="match status" value="1"/>
</dbReference>
<dbReference type="FunFam" id="3.90.226.10:FF:000009">
    <property type="entry name" value="Carnitinyl-CoA dehydratase"/>
    <property type="match status" value="1"/>
</dbReference>
<accession>A0A2A5J8E7</accession>
<evidence type="ECO:0000256" key="1">
    <source>
        <dbReference type="ARBA" id="ARBA00002994"/>
    </source>
</evidence>
<keyword evidence="4" id="KW-0276">Fatty acid metabolism</keyword>
<evidence type="ECO:0000256" key="7">
    <source>
        <dbReference type="ARBA" id="ARBA00023717"/>
    </source>
</evidence>